<comment type="caution">
    <text evidence="2">The sequence shown here is derived from an EMBL/GenBank/DDBJ whole genome shotgun (WGS) entry which is preliminary data.</text>
</comment>
<dbReference type="SUPFAM" id="SSF56281">
    <property type="entry name" value="Metallo-hydrolase/oxidoreductase"/>
    <property type="match status" value="1"/>
</dbReference>
<evidence type="ECO:0000313" key="3">
    <source>
        <dbReference type="Proteomes" id="UP000539111"/>
    </source>
</evidence>
<dbReference type="InterPro" id="IPR001279">
    <property type="entry name" value="Metallo-B-lactamas"/>
</dbReference>
<sequence length="276" mass="29380">MAVWICAACGIEHPDTAGPPVRCEICLDERQFVPASGQAWTTSATLEKSGTTSSVVRVAASLHRIIVAPAVAIGQRSLLVTTPDGNLLWDPSGYIDASMIDAVRDLGGIAAVALSHPHMTGAAVSWARTFDVPLYFCRDDAGWIRRPDERIRLWSGTAELGGGIRLVQCGGHFAGSCVAHVPGIGGGALLTGDTIFPGPGTVSAMRSYPNKIPLPERAIRTILRALADYEYERLYGSFENDIAAGASAIVKRSLGRYIEWVRGEADMTEPSGFSGR</sequence>
<evidence type="ECO:0000313" key="2">
    <source>
        <dbReference type="EMBL" id="NYI67443.1"/>
    </source>
</evidence>
<reference evidence="2 3" key="1">
    <citation type="submission" date="2020-07" db="EMBL/GenBank/DDBJ databases">
        <title>Sequencing the genomes of 1000 actinobacteria strains.</title>
        <authorList>
            <person name="Klenk H.-P."/>
        </authorList>
    </citation>
    <scope>NUCLEOTIDE SEQUENCE [LARGE SCALE GENOMIC DNA]</scope>
    <source>
        <strain evidence="2 3">DSM 26341</strain>
    </source>
</reference>
<dbReference type="Pfam" id="PF00753">
    <property type="entry name" value="Lactamase_B"/>
    <property type="match status" value="1"/>
</dbReference>
<dbReference type="RefSeq" id="WP_179427409.1">
    <property type="nucleotide sequence ID" value="NZ_JACBZP010000001.1"/>
</dbReference>
<dbReference type="Gene3D" id="3.60.15.10">
    <property type="entry name" value="Ribonuclease Z/Hydroxyacylglutathione hydrolase-like"/>
    <property type="match status" value="1"/>
</dbReference>
<dbReference type="PANTHER" id="PTHR36839">
    <property type="entry name" value="METALLO-BETA-LACTAMASE FAMILY PROTEIN (AFU_ORTHOLOGUE AFUA_5G12770)"/>
    <property type="match status" value="1"/>
</dbReference>
<name>A0A7Z0IGZ0_9MICO</name>
<dbReference type="AlphaFoldDB" id="A0A7Z0IGZ0"/>
<dbReference type="InterPro" id="IPR036866">
    <property type="entry name" value="RibonucZ/Hydroxyglut_hydro"/>
</dbReference>
<keyword evidence="2" id="KW-0378">Hydrolase</keyword>
<dbReference type="Proteomes" id="UP000539111">
    <property type="component" value="Unassembled WGS sequence"/>
</dbReference>
<proteinExistence type="predicted"/>
<accession>A0A7Z0IGZ0</accession>
<protein>
    <submittedName>
        <fullName evidence="2">Glyoxylase-like metal-dependent hydrolase (Beta-lactamase superfamily II)</fullName>
    </submittedName>
</protein>
<dbReference type="GO" id="GO:0016787">
    <property type="term" value="F:hydrolase activity"/>
    <property type="evidence" value="ECO:0007669"/>
    <property type="project" value="UniProtKB-KW"/>
</dbReference>
<organism evidence="2 3">
    <name type="scientific">Spelaeicoccus albus</name>
    <dbReference type="NCBI Taxonomy" id="1280376"/>
    <lineage>
        <taxon>Bacteria</taxon>
        <taxon>Bacillati</taxon>
        <taxon>Actinomycetota</taxon>
        <taxon>Actinomycetes</taxon>
        <taxon>Micrococcales</taxon>
        <taxon>Brevibacteriaceae</taxon>
        <taxon>Spelaeicoccus</taxon>
    </lineage>
</organism>
<evidence type="ECO:0000259" key="1">
    <source>
        <dbReference type="SMART" id="SM00849"/>
    </source>
</evidence>
<gene>
    <name evidence="2" type="ORF">BJY26_001749</name>
</gene>
<dbReference type="EMBL" id="JACBZP010000001">
    <property type="protein sequence ID" value="NYI67443.1"/>
    <property type="molecule type" value="Genomic_DNA"/>
</dbReference>
<feature type="domain" description="Metallo-beta-lactamase" evidence="1">
    <location>
        <begin position="74"/>
        <end position="238"/>
    </location>
</feature>
<dbReference type="PANTHER" id="PTHR36839:SF1">
    <property type="entry name" value="METALLO-BETA-LACTAMASE FAMILY PROTEIN (AFU_ORTHOLOGUE AFUA_5G12770)"/>
    <property type="match status" value="1"/>
</dbReference>
<keyword evidence="3" id="KW-1185">Reference proteome</keyword>
<dbReference type="SMART" id="SM00849">
    <property type="entry name" value="Lactamase_B"/>
    <property type="match status" value="1"/>
</dbReference>